<gene>
    <name evidence="5" type="ORF">QRT03_10380</name>
</gene>
<evidence type="ECO:0000259" key="4">
    <source>
        <dbReference type="Pfam" id="PF15420"/>
    </source>
</evidence>
<feature type="transmembrane region" description="Helical" evidence="2">
    <location>
        <begin position="159"/>
        <end position="180"/>
    </location>
</feature>
<evidence type="ECO:0000256" key="1">
    <source>
        <dbReference type="SAM" id="MobiDB-lite"/>
    </source>
</evidence>
<dbReference type="Pfam" id="PF10081">
    <property type="entry name" value="Abhydrolase_9"/>
    <property type="match status" value="1"/>
</dbReference>
<feature type="region of interest" description="Disordered" evidence="1">
    <location>
        <begin position="241"/>
        <end position="261"/>
    </location>
</feature>
<keyword evidence="2" id="KW-0472">Membrane</keyword>
<feature type="transmembrane region" description="Helical" evidence="2">
    <location>
        <begin position="115"/>
        <end position="139"/>
    </location>
</feature>
<feature type="transmembrane region" description="Helical" evidence="2">
    <location>
        <begin position="201"/>
        <end position="223"/>
    </location>
</feature>
<feature type="transmembrane region" description="Helical" evidence="2">
    <location>
        <begin position="46"/>
        <end position="65"/>
    </location>
</feature>
<keyword evidence="6" id="KW-1185">Reference proteome</keyword>
<dbReference type="InterPro" id="IPR027788">
    <property type="entry name" value="Alpha/beta-hydrolase_N_dom"/>
</dbReference>
<evidence type="ECO:0000256" key="2">
    <source>
        <dbReference type="SAM" id="Phobius"/>
    </source>
</evidence>
<dbReference type="RefSeq" id="WP_286052635.1">
    <property type="nucleotide sequence ID" value="NZ_JASVWF010000002.1"/>
</dbReference>
<keyword evidence="2" id="KW-1133">Transmembrane helix</keyword>
<comment type="caution">
    <text evidence="5">The sequence shown here is derived from an EMBL/GenBank/DDBJ whole genome shotgun (WGS) entry which is preliminary data.</text>
</comment>
<dbReference type="Pfam" id="PF15420">
    <property type="entry name" value="Abhydrolase_9_N"/>
    <property type="match status" value="1"/>
</dbReference>
<feature type="region of interest" description="Disordered" evidence="1">
    <location>
        <begin position="1"/>
        <end position="31"/>
    </location>
</feature>
<protein>
    <submittedName>
        <fullName evidence="5">Alpha/beta-hydrolase family protein</fullName>
    </submittedName>
</protein>
<dbReference type="Proteomes" id="UP001231924">
    <property type="component" value="Unassembled WGS sequence"/>
</dbReference>
<accession>A0ABT7M6U6</accession>
<feature type="transmembrane region" description="Helical" evidence="2">
    <location>
        <begin position="71"/>
        <end position="94"/>
    </location>
</feature>
<feature type="domain" description="Alpha/beta-hydrolase catalytic" evidence="3">
    <location>
        <begin position="295"/>
        <end position="586"/>
    </location>
</feature>
<dbReference type="EMBL" id="JASVWF010000002">
    <property type="protein sequence ID" value="MDL5156365.1"/>
    <property type="molecule type" value="Genomic_DNA"/>
</dbReference>
<name>A0ABT7M6U6_9PSEU</name>
<evidence type="ECO:0000259" key="3">
    <source>
        <dbReference type="Pfam" id="PF10081"/>
    </source>
</evidence>
<feature type="domain" description="Alpha/beta-hydrolase N-terminal" evidence="4">
    <location>
        <begin position="60"/>
        <end position="277"/>
    </location>
</feature>
<dbReference type="InterPro" id="IPR027787">
    <property type="entry name" value="Alpha/beta-hydrolase_catalytic"/>
</dbReference>
<evidence type="ECO:0000313" key="5">
    <source>
        <dbReference type="EMBL" id="MDL5156365.1"/>
    </source>
</evidence>
<organism evidence="5 6">
    <name type="scientific">Actinomycetospora termitidis</name>
    <dbReference type="NCBI Taxonomy" id="3053470"/>
    <lineage>
        <taxon>Bacteria</taxon>
        <taxon>Bacillati</taxon>
        <taxon>Actinomycetota</taxon>
        <taxon>Actinomycetes</taxon>
        <taxon>Pseudonocardiales</taxon>
        <taxon>Pseudonocardiaceae</taxon>
        <taxon>Actinomycetospora</taxon>
    </lineage>
</organism>
<sequence>MTDTGVETEPSRDLHGPGPRPPAAHVVHRGPGPLDRPGLRWLRVDALGLAVAVAFGALAMTPSLIPRDWVVQGLATGLSAAVGYGVGTTVWFLIRRTRTGLRLFARARRHIPPRVRLVAWPILLVAAVVVVLVMLVAGVQWQRQLALLVGIEPPTLLGYARALPLGVLVAAAPIAVVRLVRHADHVLVRGLRRFTHLPRRIAGAVAVVLLAMVIAAVLNQIVLPGTLTVVDQAFSGVNEQTYPGFERPTGPTRSGSPDSLVPWETLGKEGRRFVAAGRDARTLAEASGRPAVEPVRAYVGLESAPDAQARADLAVRELDREGAFSRDVVAVVTTTGTGWVDDPVSDSLEAIYGGDTAMVATQYSYLPSWLSFLFDGPRAEEAGRLLIDAVHARIDAIPPGQPRPRMIVFGESLGSQGSEGAFSSLADVRANTDGALWVGPPNSNRLWSQIVDRRDPGSPEVRPTYSDGLVVRFAGGGSTATVGQDPASPWLPPHVLYLQHPSDPVVWWSPSLLWERPDWLVEPRGSDVVGAMSWYPVITFWQVSIDLVNAVDVPPGHGHVYQGEVLDGWVAVAAPPGWTAADTERVREVLAR</sequence>
<keyword evidence="2" id="KW-0812">Transmembrane</keyword>
<evidence type="ECO:0000313" key="6">
    <source>
        <dbReference type="Proteomes" id="UP001231924"/>
    </source>
</evidence>
<proteinExistence type="predicted"/>
<reference evidence="5 6" key="1">
    <citation type="submission" date="2023-06" db="EMBL/GenBank/DDBJ databases">
        <title>Actinomycetospora Odt1-22.</title>
        <authorList>
            <person name="Supong K."/>
        </authorList>
    </citation>
    <scope>NUCLEOTIDE SEQUENCE [LARGE SCALE GENOMIC DNA]</scope>
    <source>
        <strain evidence="5 6">Odt1-22</strain>
    </source>
</reference>